<feature type="domain" description="Piwi" evidence="2">
    <location>
        <begin position="546"/>
        <end position="900"/>
    </location>
</feature>
<dbReference type="Proteomes" id="UP000095281">
    <property type="component" value="Unplaced"/>
</dbReference>
<feature type="domain" description="PAZ" evidence="1">
    <location>
        <begin position="256"/>
        <end position="371"/>
    </location>
</feature>
<dbReference type="InterPro" id="IPR012337">
    <property type="entry name" value="RNaseH-like_sf"/>
</dbReference>
<sequence length="945" mass="107979">MAEKEVKLPDKINSGKNTCTADKVDVLLNGFYLDLKISHVYQFELNLIGERAFQRNGCDEIKLIELAKGPKNDESKESRRRLCWQLYKQLLEQHSDFFGTDKFIFVYDCASLLYCLRDLNMQAGQKLEFIINVNNNMLDERTRSYARNLTTVKAFLFRTDVVVDLRSSSATYASGDQTAMHFLELLTSQRVFDGEKHYCFRNKIYEENSAIKLKDDPRILKSGMQKNIRMVGDNIENAKPLLQIDPKKSAFFPGCSLIDFVCDFVGVNPRDLEKTIWQREHIWNQANKQVKGLVLQTLHLKDNQVSFSNAGLTKDPADSIYFECKGKRISVTNYFAEHYQLIIRYRRLPCVIKRSPKGDSYYPLETLKIWQGQRVPIEKQTPQLTEQMIRNCQIIPSQLPKEIEEQRRGAEISSTDNYFRAHNIKFDSRMVVQQANVLFPPAIQYNKRDVVEPDQRGKLDWRMTGRGIDQRTYLRPMEWPRRAAAIIVQGSISRDVCLTFCKQLCATAESRGMAGANFGKYDEWAETNIEYVEQRFKQLRDERCQFIMFFAEGKRKAHAGDFHHVAKLMEQRYRIITQHIGPDMAKKGAGMANGGPGGAAMVRENILLKTNLKLGGINYGLITSQAFMRIARIGEDILGNEWLNSGRMFFGIDMSHAPPQNLFERQRGVAPTIPTVVGMAYTMGKYVLSMRGTYWMQPARQAQIKPENLHQFIENIKEALLLYERANGKFPKHLIVYKGGASEGEFKHVAYWEGGSFLKACNLISQERQIDYQPALTIVVCQRQSNYRVIPARVDSRARAMEQNVQPGTVVDKGVMSATLTEFLLVGHKALQGTAQPVRCTVVLEHRSSAVQSKAIPLDELENMTYALCYGHGICCMPTALPAPLYEAGELAKRGRNNWKTHTNEGDIMRNSPTSSATDYESHRATAFDRVSAELKPKFDTKFWA</sequence>
<dbReference type="Pfam" id="PF02171">
    <property type="entry name" value="Piwi"/>
    <property type="match status" value="1"/>
</dbReference>
<dbReference type="SUPFAM" id="SSF53098">
    <property type="entry name" value="Ribonuclease H-like"/>
    <property type="match status" value="1"/>
</dbReference>
<dbReference type="InterPro" id="IPR036085">
    <property type="entry name" value="PAZ_dom_sf"/>
</dbReference>
<evidence type="ECO:0000259" key="2">
    <source>
        <dbReference type="PROSITE" id="PS50822"/>
    </source>
</evidence>
<dbReference type="Gene3D" id="2.170.260.10">
    <property type="entry name" value="paz domain"/>
    <property type="match status" value="1"/>
</dbReference>
<dbReference type="SMART" id="SM00950">
    <property type="entry name" value="Piwi"/>
    <property type="match status" value="1"/>
</dbReference>
<evidence type="ECO:0000259" key="1">
    <source>
        <dbReference type="PROSITE" id="PS50821"/>
    </source>
</evidence>
<dbReference type="PROSITE" id="PS50822">
    <property type="entry name" value="PIWI"/>
    <property type="match status" value="1"/>
</dbReference>
<dbReference type="InterPro" id="IPR003165">
    <property type="entry name" value="Piwi"/>
</dbReference>
<dbReference type="Pfam" id="PF02170">
    <property type="entry name" value="PAZ"/>
    <property type="match status" value="1"/>
</dbReference>
<keyword evidence="3" id="KW-1185">Reference proteome</keyword>
<evidence type="ECO:0000313" key="4">
    <source>
        <dbReference type="WBParaSite" id="MhA1_Contig684.frz3.gene20"/>
    </source>
</evidence>
<dbReference type="GO" id="GO:0003723">
    <property type="term" value="F:RNA binding"/>
    <property type="evidence" value="ECO:0007669"/>
    <property type="project" value="InterPro"/>
</dbReference>
<dbReference type="PROSITE" id="PS50821">
    <property type="entry name" value="PAZ"/>
    <property type="match status" value="1"/>
</dbReference>
<reference evidence="4" key="1">
    <citation type="submission" date="2016-11" db="UniProtKB">
        <authorList>
            <consortium name="WormBaseParasite"/>
        </authorList>
    </citation>
    <scope>IDENTIFICATION</scope>
</reference>
<dbReference type="Gene3D" id="3.40.50.2300">
    <property type="match status" value="1"/>
</dbReference>
<protein>
    <submittedName>
        <fullName evidence="4">Piwi domain-containing protein</fullName>
    </submittedName>
</protein>
<dbReference type="Gene3D" id="3.30.420.10">
    <property type="entry name" value="Ribonuclease H-like superfamily/Ribonuclease H"/>
    <property type="match status" value="1"/>
</dbReference>
<dbReference type="OMA" id="YESHRAT"/>
<dbReference type="PANTHER" id="PTHR22891">
    <property type="entry name" value="EUKARYOTIC TRANSLATION INITIATION FACTOR 2C"/>
    <property type="match status" value="1"/>
</dbReference>
<evidence type="ECO:0000313" key="3">
    <source>
        <dbReference type="Proteomes" id="UP000095281"/>
    </source>
</evidence>
<dbReference type="SUPFAM" id="SSF101690">
    <property type="entry name" value="PAZ domain"/>
    <property type="match status" value="1"/>
</dbReference>
<dbReference type="WBParaSite" id="MhA1_Contig684.frz3.gene20">
    <property type="protein sequence ID" value="MhA1_Contig684.frz3.gene20"/>
    <property type="gene ID" value="MhA1_Contig684.frz3.gene20"/>
</dbReference>
<proteinExistence type="predicted"/>
<dbReference type="AlphaFoldDB" id="A0A1I8BWL4"/>
<name>A0A1I8BWL4_MELHA</name>
<accession>A0A1I8BWL4</accession>
<organism evidence="3 4">
    <name type="scientific">Meloidogyne hapla</name>
    <name type="common">Root-knot nematode worm</name>
    <dbReference type="NCBI Taxonomy" id="6305"/>
    <lineage>
        <taxon>Eukaryota</taxon>
        <taxon>Metazoa</taxon>
        <taxon>Ecdysozoa</taxon>
        <taxon>Nematoda</taxon>
        <taxon>Chromadorea</taxon>
        <taxon>Rhabditida</taxon>
        <taxon>Tylenchina</taxon>
        <taxon>Tylenchomorpha</taxon>
        <taxon>Tylenchoidea</taxon>
        <taxon>Meloidogynidae</taxon>
        <taxon>Meloidogyninae</taxon>
        <taxon>Meloidogyne</taxon>
    </lineage>
</organism>
<dbReference type="InterPro" id="IPR036397">
    <property type="entry name" value="RNaseH_sf"/>
</dbReference>
<dbReference type="CDD" id="cd02846">
    <property type="entry name" value="PAZ_argonaute_like"/>
    <property type="match status" value="1"/>
</dbReference>
<dbReference type="InterPro" id="IPR003100">
    <property type="entry name" value="PAZ_dom"/>
</dbReference>